<keyword evidence="3" id="KW-0804">Transcription</keyword>
<dbReference type="CDD" id="cd00090">
    <property type="entry name" value="HTH_ARSR"/>
    <property type="match status" value="1"/>
</dbReference>
<dbReference type="InterPro" id="IPR036390">
    <property type="entry name" value="WH_DNA-bd_sf"/>
</dbReference>
<keyword evidence="2" id="KW-0238">DNA-binding</keyword>
<dbReference type="InterPro" id="IPR011991">
    <property type="entry name" value="ArsR-like_HTH"/>
</dbReference>
<reference evidence="5 6" key="1">
    <citation type="submission" date="2016-08" db="EMBL/GenBank/DDBJ databases">
        <title>Draft genome of Fabibacter sp. strain SK-8.</title>
        <authorList>
            <person name="Wong S.-K."/>
            <person name="Hamasaki K."/>
            <person name="Yoshizawa S."/>
        </authorList>
    </citation>
    <scope>NUCLEOTIDE SEQUENCE [LARGE SCALE GENOMIC DNA]</scope>
    <source>
        <strain evidence="5 6">SK-8</strain>
    </source>
</reference>
<dbReference type="GO" id="GO:0003677">
    <property type="term" value="F:DNA binding"/>
    <property type="evidence" value="ECO:0007669"/>
    <property type="project" value="UniProtKB-KW"/>
</dbReference>
<dbReference type="PANTHER" id="PTHR43132">
    <property type="entry name" value="ARSENICAL RESISTANCE OPERON REPRESSOR ARSR-RELATED"/>
    <property type="match status" value="1"/>
</dbReference>
<dbReference type="InterPro" id="IPR051011">
    <property type="entry name" value="Metal_resp_trans_reg"/>
</dbReference>
<evidence type="ECO:0000256" key="2">
    <source>
        <dbReference type="ARBA" id="ARBA00023125"/>
    </source>
</evidence>
<dbReference type="InterPro" id="IPR036388">
    <property type="entry name" value="WH-like_DNA-bd_sf"/>
</dbReference>
<keyword evidence="6" id="KW-1185">Reference proteome</keyword>
<protein>
    <recommendedName>
        <fullName evidence="4">HTH arsR-type domain-containing protein</fullName>
    </recommendedName>
</protein>
<evidence type="ECO:0000256" key="3">
    <source>
        <dbReference type="ARBA" id="ARBA00023163"/>
    </source>
</evidence>
<dbReference type="GO" id="GO:0003700">
    <property type="term" value="F:DNA-binding transcription factor activity"/>
    <property type="evidence" value="ECO:0007669"/>
    <property type="project" value="InterPro"/>
</dbReference>
<dbReference type="PROSITE" id="PS50987">
    <property type="entry name" value="HTH_ARSR_2"/>
    <property type="match status" value="1"/>
</dbReference>
<keyword evidence="1" id="KW-0805">Transcription regulation</keyword>
<dbReference type="Proteomes" id="UP000095552">
    <property type="component" value="Unassembled WGS sequence"/>
</dbReference>
<organism evidence="5 6">
    <name type="scientific">Roseivirga misakiensis</name>
    <dbReference type="NCBI Taxonomy" id="1563681"/>
    <lineage>
        <taxon>Bacteria</taxon>
        <taxon>Pseudomonadati</taxon>
        <taxon>Bacteroidota</taxon>
        <taxon>Cytophagia</taxon>
        <taxon>Cytophagales</taxon>
        <taxon>Roseivirgaceae</taxon>
        <taxon>Roseivirga</taxon>
    </lineage>
</organism>
<dbReference type="SMART" id="SM00418">
    <property type="entry name" value="HTH_ARSR"/>
    <property type="match status" value="1"/>
</dbReference>
<dbReference type="RefSeq" id="WP_069835450.1">
    <property type="nucleotide sequence ID" value="NZ_MDGQ01000005.1"/>
</dbReference>
<name>A0A1E5SLI5_9BACT</name>
<dbReference type="Gene3D" id="1.10.10.10">
    <property type="entry name" value="Winged helix-like DNA-binding domain superfamily/Winged helix DNA-binding domain"/>
    <property type="match status" value="1"/>
</dbReference>
<dbReference type="EMBL" id="MDGQ01000005">
    <property type="protein sequence ID" value="OEJ99987.1"/>
    <property type="molecule type" value="Genomic_DNA"/>
</dbReference>
<evidence type="ECO:0000256" key="1">
    <source>
        <dbReference type="ARBA" id="ARBA00023015"/>
    </source>
</evidence>
<feature type="domain" description="HTH arsR-type" evidence="4">
    <location>
        <begin position="5"/>
        <end position="100"/>
    </location>
</feature>
<dbReference type="AlphaFoldDB" id="A0A1E5SLI5"/>
<dbReference type="Pfam" id="PF01022">
    <property type="entry name" value="HTH_5"/>
    <property type="match status" value="1"/>
</dbReference>
<gene>
    <name evidence="5" type="ORF">BFP71_10615</name>
</gene>
<dbReference type="InterPro" id="IPR001845">
    <property type="entry name" value="HTH_ArsR_DNA-bd_dom"/>
</dbReference>
<comment type="caution">
    <text evidence="5">The sequence shown here is derived from an EMBL/GenBank/DDBJ whole genome shotgun (WGS) entry which is preliminary data.</text>
</comment>
<evidence type="ECO:0000313" key="6">
    <source>
        <dbReference type="Proteomes" id="UP000095552"/>
    </source>
</evidence>
<dbReference type="OrthoDB" id="9802016at2"/>
<dbReference type="PRINTS" id="PR00778">
    <property type="entry name" value="HTHARSR"/>
</dbReference>
<evidence type="ECO:0000259" key="4">
    <source>
        <dbReference type="PROSITE" id="PS50987"/>
    </source>
</evidence>
<dbReference type="PANTHER" id="PTHR43132:SF6">
    <property type="entry name" value="HTH-TYPE TRANSCRIPTIONAL REPRESSOR CZRA"/>
    <property type="match status" value="1"/>
</dbReference>
<dbReference type="SUPFAM" id="SSF46785">
    <property type="entry name" value="Winged helix' DNA-binding domain"/>
    <property type="match status" value="1"/>
</dbReference>
<proteinExistence type="predicted"/>
<accession>A0A1E5SLI5</accession>
<evidence type="ECO:0000313" key="5">
    <source>
        <dbReference type="EMBL" id="OEJ99987.1"/>
    </source>
</evidence>
<sequence>MERQLDHERVEKIAFVLKTIAHPMRVAIIDMLSANDKKSVNDIAGYLGLEQSLTSHHLANMKMKGVLGSKREGKNIFYYLKMKEAPELIKILEDVNVMVF</sequence>
<dbReference type="NCBIfam" id="NF033788">
    <property type="entry name" value="HTH_metalloreg"/>
    <property type="match status" value="1"/>
</dbReference>